<keyword evidence="2" id="KW-1185">Reference proteome</keyword>
<comment type="caution">
    <text evidence="1">The sequence shown here is derived from an EMBL/GenBank/DDBJ whole genome shotgun (WGS) entry which is preliminary data.</text>
</comment>
<sequence length="160" mass="19285">MFQNQVRIIFPPLPFDVDIPYYEIKPASKIDFIEESIQSDSTEEKLMNEDVSNARNFYLNRKRKCHVRMNEKASIFKFSFYQIFTTRKKFPKKYVIMIHNQICINLNLRSINRDETRSIDLYFSNFAKHSEKILLYIKNNKNNIIQMIPELKAIMNLYIE</sequence>
<accession>A0ABR2J1J8</accession>
<evidence type="ECO:0000313" key="2">
    <source>
        <dbReference type="Proteomes" id="UP001470230"/>
    </source>
</evidence>
<reference evidence="1 2" key="1">
    <citation type="submission" date="2024-04" db="EMBL/GenBank/DDBJ databases">
        <title>Tritrichomonas musculus Genome.</title>
        <authorList>
            <person name="Alves-Ferreira E."/>
            <person name="Grigg M."/>
            <person name="Lorenzi H."/>
            <person name="Galac M."/>
        </authorList>
    </citation>
    <scope>NUCLEOTIDE SEQUENCE [LARGE SCALE GENOMIC DNA]</scope>
    <source>
        <strain evidence="1 2">EAF2021</strain>
    </source>
</reference>
<name>A0ABR2J1J8_9EUKA</name>
<dbReference type="Proteomes" id="UP001470230">
    <property type="component" value="Unassembled WGS sequence"/>
</dbReference>
<protein>
    <submittedName>
        <fullName evidence="1">Uncharacterized protein</fullName>
    </submittedName>
</protein>
<evidence type="ECO:0000313" key="1">
    <source>
        <dbReference type="EMBL" id="KAK8871440.1"/>
    </source>
</evidence>
<proteinExistence type="predicted"/>
<organism evidence="1 2">
    <name type="scientific">Tritrichomonas musculus</name>
    <dbReference type="NCBI Taxonomy" id="1915356"/>
    <lineage>
        <taxon>Eukaryota</taxon>
        <taxon>Metamonada</taxon>
        <taxon>Parabasalia</taxon>
        <taxon>Tritrichomonadida</taxon>
        <taxon>Tritrichomonadidae</taxon>
        <taxon>Tritrichomonas</taxon>
    </lineage>
</organism>
<gene>
    <name evidence="1" type="ORF">M9Y10_007168</name>
</gene>
<dbReference type="EMBL" id="JAPFFF010000013">
    <property type="protein sequence ID" value="KAK8871440.1"/>
    <property type="molecule type" value="Genomic_DNA"/>
</dbReference>